<dbReference type="EMBL" id="LHPF02000002">
    <property type="protein sequence ID" value="PSC75441.1"/>
    <property type="molecule type" value="Genomic_DNA"/>
</dbReference>
<protein>
    <submittedName>
        <fullName evidence="2">Uncharacterized protein</fullName>
    </submittedName>
</protein>
<organism evidence="2 3">
    <name type="scientific">Micractinium conductrix</name>
    <dbReference type="NCBI Taxonomy" id="554055"/>
    <lineage>
        <taxon>Eukaryota</taxon>
        <taxon>Viridiplantae</taxon>
        <taxon>Chlorophyta</taxon>
        <taxon>core chlorophytes</taxon>
        <taxon>Trebouxiophyceae</taxon>
        <taxon>Chlorellales</taxon>
        <taxon>Chlorellaceae</taxon>
        <taxon>Chlorella clade</taxon>
        <taxon>Micractinium</taxon>
    </lineage>
</organism>
<accession>A0A2P6VMW1</accession>
<proteinExistence type="predicted"/>
<feature type="compositionally biased region" description="Low complexity" evidence="1">
    <location>
        <begin position="157"/>
        <end position="167"/>
    </location>
</feature>
<name>A0A2P6VMW1_9CHLO</name>
<dbReference type="Proteomes" id="UP000239649">
    <property type="component" value="Unassembled WGS sequence"/>
</dbReference>
<feature type="region of interest" description="Disordered" evidence="1">
    <location>
        <begin position="194"/>
        <end position="243"/>
    </location>
</feature>
<feature type="region of interest" description="Disordered" evidence="1">
    <location>
        <begin position="150"/>
        <end position="181"/>
    </location>
</feature>
<evidence type="ECO:0000313" key="3">
    <source>
        <dbReference type="Proteomes" id="UP000239649"/>
    </source>
</evidence>
<gene>
    <name evidence="2" type="ORF">C2E20_1676</name>
</gene>
<comment type="caution">
    <text evidence="2">The sequence shown here is derived from an EMBL/GenBank/DDBJ whole genome shotgun (WGS) entry which is preliminary data.</text>
</comment>
<evidence type="ECO:0000313" key="2">
    <source>
        <dbReference type="EMBL" id="PSC75441.1"/>
    </source>
</evidence>
<keyword evidence="3" id="KW-1185">Reference proteome</keyword>
<feature type="compositionally biased region" description="Polar residues" evidence="1">
    <location>
        <begin position="172"/>
        <end position="181"/>
    </location>
</feature>
<feature type="compositionally biased region" description="Low complexity" evidence="1">
    <location>
        <begin position="213"/>
        <end position="223"/>
    </location>
</feature>
<reference evidence="2 3" key="1">
    <citation type="journal article" date="2018" name="Plant J.">
        <title>Genome sequences of Chlorella sorokiniana UTEX 1602 and Micractinium conductrix SAG 241.80: implications to maltose excretion by a green alga.</title>
        <authorList>
            <person name="Arriola M.B."/>
            <person name="Velmurugan N."/>
            <person name="Zhang Y."/>
            <person name="Plunkett M.H."/>
            <person name="Hondzo H."/>
            <person name="Barney B.M."/>
        </authorList>
    </citation>
    <scope>NUCLEOTIDE SEQUENCE [LARGE SCALE GENOMIC DNA]</scope>
    <source>
        <strain evidence="2 3">SAG 241.80</strain>
    </source>
</reference>
<dbReference type="AlphaFoldDB" id="A0A2P6VMW1"/>
<sequence>MGAGGRRRVTSPLRPAGAAIRSTAWTQSADAAPFKRGNYGRKLMQGNAACCLIDQSNAPSGITCEQDVDQGGGTGDQSGLVNIGEVNVNVGCIQVAATVAACVQVGSLLGDATCASGAVQDAAAAAFGDDFPTLQGFTAPGTPAAAELLAGPGQSDTGGATAQTAATRPEQAGQQASLTAQPVKTVEAVVPETGAATQGATEPAPGGQGGGALQRAAQSASGATKGASDTVKGAAGAAGGTLG</sequence>
<evidence type="ECO:0000256" key="1">
    <source>
        <dbReference type="SAM" id="MobiDB-lite"/>
    </source>
</evidence>